<sequence>MKELIEEMPDSGYGCAVANRFGRLLDDESDPFDLLYQAEVKNEKRKKKEELKKVVTSTKANKKESQRERKALVRVGDNTANKGVAGQNRSVRAAPEERGEKHVAFNEAKFNEGEVSLGYSIERPGELFDRAARGRGSGRGRGVRGVGYSRSTDGFDPRGKREFERHSGSDRASVRPEEKRGGSGPRNWGSMRDHVSAVDEGAPAEETGESEEVADTAETGLENGPVETEEVLEVAIEMSLDEWKAIQEQSRPKAEFNIRKAESKLPPKAVVIHKSKRHKERGLSLNEEDLVCRRPANDITCQMDINFGSLGRPTRGGRGGRGGRGRAVPATQRSPQKDGEVWNGTPVYWGKGLISRKRKKKGCLDLQHALGRFAAECEAAGMRVSTSKSEAMVLEKGKTGKR</sequence>
<keyword evidence="12" id="KW-1185">Reference proteome</keyword>
<dbReference type="Pfam" id="PF16174">
    <property type="entry name" value="IHABP4_N"/>
    <property type="match status" value="1"/>
</dbReference>
<organism evidence="11 12">
    <name type="scientific">Hemibagrus guttatus</name>
    <dbReference type="NCBI Taxonomy" id="175788"/>
    <lineage>
        <taxon>Eukaryota</taxon>
        <taxon>Metazoa</taxon>
        <taxon>Chordata</taxon>
        <taxon>Craniata</taxon>
        <taxon>Vertebrata</taxon>
        <taxon>Euteleostomi</taxon>
        <taxon>Actinopterygii</taxon>
        <taxon>Neopterygii</taxon>
        <taxon>Teleostei</taxon>
        <taxon>Ostariophysi</taxon>
        <taxon>Siluriformes</taxon>
        <taxon>Bagridae</taxon>
        <taxon>Hemibagrus</taxon>
    </lineage>
</organism>
<evidence type="ECO:0000256" key="2">
    <source>
        <dbReference type="ARBA" id="ARBA00004324"/>
    </source>
</evidence>
<gene>
    <name evidence="11" type="ORF">QTP70_015738</name>
</gene>
<keyword evidence="6" id="KW-0810">Translation regulation</keyword>
<evidence type="ECO:0000256" key="7">
    <source>
        <dbReference type="ARBA" id="ARBA00023242"/>
    </source>
</evidence>
<dbReference type="AlphaFoldDB" id="A0AAE0UVW9"/>
<evidence type="ECO:0000313" key="11">
    <source>
        <dbReference type="EMBL" id="KAK3523907.1"/>
    </source>
</evidence>
<keyword evidence="7" id="KW-0539">Nucleus</keyword>
<dbReference type="GO" id="GO:0016607">
    <property type="term" value="C:nuclear speck"/>
    <property type="evidence" value="ECO:0007669"/>
    <property type="project" value="UniProtKB-SubCell"/>
</dbReference>
<evidence type="ECO:0000256" key="8">
    <source>
        <dbReference type="ARBA" id="ARBA00035118"/>
    </source>
</evidence>
<dbReference type="GO" id="GO:0005730">
    <property type="term" value="C:nucleolus"/>
    <property type="evidence" value="ECO:0007669"/>
    <property type="project" value="UniProtKB-SubCell"/>
</dbReference>
<dbReference type="GO" id="GO:0033120">
    <property type="term" value="P:positive regulation of RNA splicing"/>
    <property type="evidence" value="ECO:0007669"/>
    <property type="project" value="TreeGrafter"/>
</dbReference>
<dbReference type="SMART" id="SM01233">
    <property type="entry name" value="HABP4_PAI-RBP1"/>
    <property type="match status" value="1"/>
</dbReference>
<dbReference type="PANTHER" id="PTHR12299">
    <property type="entry name" value="HYALURONIC ACID-BINDING PROTEIN 4"/>
    <property type="match status" value="1"/>
</dbReference>
<comment type="subcellular location">
    <subcellularLocation>
        <location evidence="1">Cytoplasm</location>
        <location evidence="1">Stress granule</location>
    </subcellularLocation>
    <subcellularLocation>
        <location evidence="2">Nucleus speckle</location>
    </subcellularLocation>
    <subcellularLocation>
        <location evidence="3">Nucleus</location>
        <location evidence="3">Cajal body</location>
    </subcellularLocation>
    <subcellularLocation>
        <location evidence="4">Nucleus</location>
        <location evidence="4">Nucleolus</location>
    </subcellularLocation>
</comment>
<feature type="domain" description="Hyaluronan/mRNA-binding protein" evidence="10">
    <location>
        <begin position="159"/>
        <end position="264"/>
    </location>
</feature>
<feature type="compositionally biased region" description="Basic and acidic residues" evidence="9">
    <location>
        <begin position="61"/>
        <end position="71"/>
    </location>
</feature>
<accession>A0AAE0UVW9</accession>
<keyword evidence="5" id="KW-0963">Cytoplasm</keyword>
<dbReference type="GO" id="GO:0015030">
    <property type="term" value="C:Cajal body"/>
    <property type="evidence" value="ECO:0007669"/>
    <property type="project" value="UniProtKB-SubCell"/>
</dbReference>
<dbReference type="GO" id="GO:0003723">
    <property type="term" value="F:RNA binding"/>
    <property type="evidence" value="ECO:0007669"/>
    <property type="project" value="InterPro"/>
</dbReference>
<reference evidence="11" key="1">
    <citation type="submission" date="2023-06" db="EMBL/GenBank/DDBJ databases">
        <title>Male Hemibagrus guttatus genome.</title>
        <authorList>
            <person name="Bian C."/>
        </authorList>
    </citation>
    <scope>NUCLEOTIDE SEQUENCE</scope>
    <source>
        <strain evidence="11">Male_cb2023</strain>
        <tissue evidence="11">Muscle</tissue>
    </source>
</reference>
<dbReference type="InterPro" id="IPR039764">
    <property type="entry name" value="HABP4/SERBP1-like"/>
</dbReference>
<evidence type="ECO:0000313" key="12">
    <source>
        <dbReference type="Proteomes" id="UP001274896"/>
    </source>
</evidence>
<dbReference type="GO" id="GO:0045948">
    <property type="term" value="P:positive regulation of translational initiation"/>
    <property type="evidence" value="ECO:0007669"/>
    <property type="project" value="TreeGrafter"/>
</dbReference>
<evidence type="ECO:0000256" key="5">
    <source>
        <dbReference type="ARBA" id="ARBA00022490"/>
    </source>
</evidence>
<evidence type="ECO:0000256" key="1">
    <source>
        <dbReference type="ARBA" id="ARBA00004210"/>
    </source>
</evidence>
<comment type="similarity">
    <text evidence="8">Belongs to the SERBP1-HABP4 family.</text>
</comment>
<feature type="region of interest" description="Disordered" evidence="9">
    <location>
        <begin position="130"/>
        <end position="227"/>
    </location>
</feature>
<evidence type="ECO:0000256" key="4">
    <source>
        <dbReference type="ARBA" id="ARBA00004604"/>
    </source>
</evidence>
<dbReference type="InterPro" id="IPR006861">
    <property type="entry name" value="HABP4_PAIRBP1-bd"/>
</dbReference>
<feature type="compositionally biased region" description="Acidic residues" evidence="9">
    <location>
        <begin position="202"/>
        <end position="215"/>
    </location>
</feature>
<dbReference type="Proteomes" id="UP001274896">
    <property type="component" value="Unassembled WGS sequence"/>
</dbReference>
<feature type="compositionally biased region" description="Basic and acidic residues" evidence="9">
    <location>
        <begin position="94"/>
        <end position="105"/>
    </location>
</feature>
<evidence type="ECO:0000259" key="10">
    <source>
        <dbReference type="SMART" id="SM01233"/>
    </source>
</evidence>
<dbReference type="InterPro" id="IPR032381">
    <property type="entry name" value="IHABP4_N"/>
</dbReference>
<evidence type="ECO:0000256" key="3">
    <source>
        <dbReference type="ARBA" id="ARBA00004408"/>
    </source>
</evidence>
<feature type="region of interest" description="Disordered" evidence="9">
    <location>
        <begin position="310"/>
        <end position="341"/>
    </location>
</feature>
<feature type="compositionally biased region" description="Basic and acidic residues" evidence="9">
    <location>
        <begin position="153"/>
        <end position="181"/>
    </location>
</feature>
<dbReference type="PANTHER" id="PTHR12299:SF30">
    <property type="entry name" value="INTRACELLULAR HYALURONAN-BINDING PROTEIN 4"/>
    <property type="match status" value="1"/>
</dbReference>
<name>A0AAE0UVW9_9TELE</name>
<dbReference type="EMBL" id="JAUCMX010000014">
    <property type="protein sequence ID" value="KAK3523907.1"/>
    <property type="molecule type" value="Genomic_DNA"/>
</dbReference>
<dbReference type="GO" id="GO:0010494">
    <property type="term" value="C:cytoplasmic stress granule"/>
    <property type="evidence" value="ECO:0007669"/>
    <property type="project" value="UniProtKB-SubCell"/>
</dbReference>
<evidence type="ECO:0000256" key="9">
    <source>
        <dbReference type="SAM" id="MobiDB-lite"/>
    </source>
</evidence>
<dbReference type="Pfam" id="PF04774">
    <property type="entry name" value="HABP4_PAI-RBP1"/>
    <property type="match status" value="1"/>
</dbReference>
<protein>
    <recommendedName>
        <fullName evidence="10">Hyaluronan/mRNA-binding protein domain-containing protein</fullName>
    </recommendedName>
</protein>
<proteinExistence type="inferred from homology"/>
<comment type="caution">
    <text evidence="11">The sequence shown here is derived from an EMBL/GenBank/DDBJ whole genome shotgun (WGS) entry which is preliminary data.</text>
</comment>
<evidence type="ECO:0000256" key="6">
    <source>
        <dbReference type="ARBA" id="ARBA00022845"/>
    </source>
</evidence>
<feature type="region of interest" description="Disordered" evidence="9">
    <location>
        <begin position="55"/>
        <end position="105"/>
    </location>
</feature>